<accession>A0A1N6H5T1</accession>
<evidence type="ECO:0000313" key="1">
    <source>
        <dbReference type="EMBL" id="SIO15092.1"/>
    </source>
</evidence>
<proteinExistence type="predicted"/>
<dbReference type="AlphaFoldDB" id="A0A1N6H5T1"/>
<dbReference type="EMBL" id="FSRG01000005">
    <property type="protein sequence ID" value="SIO15092.1"/>
    <property type="molecule type" value="Genomic_DNA"/>
</dbReference>
<sequence length="48" mass="5388">MAFTGFFKEVIAEWLDAADDFKKEYSRRGGLEIVGNMISKARGTRCTA</sequence>
<reference evidence="2" key="1">
    <citation type="submission" date="2016-11" db="EMBL/GenBank/DDBJ databases">
        <authorList>
            <person name="Varghese N."/>
            <person name="Submissions S."/>
        </authorList>
    </citation>
    <scope>NUCLEOTIDE SEQUENCE [LARGE SCALE GENOMIC DNA]</scope>
    <source>
        <strain evidence="2">DSM 17456</strain>
    </source>
</reference>
<organism evidence="1 2">
    <name type="scientific">Halodesulfovibrio marinisediminis DSM 17456</name>
    <dbReference type="NCBI Taxonomy" id="1121457"/>
    <lineage>
        <taxon>Bacteria</taxon>
        <taxon>Pseudomonadati</taxon>
        <taxon>Thermodesulfobacteriota</taxon>
        <taxon>Desulfovibrionia</taxon>
        <taxon>Desulfovibrionales</taxon>
        <taxon>Desulfovibrionaceae</taxon>
        <taxon>Halodesulfovibrio</taxon>
    </lineage>
</organism>
<dbReference type="Proteomes" id="UP000184694">
    <property type="component" value="Unassembled WGS sequence"/>
</dbReference>
<protein>
    <submittedName>
        <fullName evidence="1">Uncharacterized protein</fullName>
    </submittedName>
</protein>
<keyword evidence="2" id="KW-1185">Reference proteome</keyword>
<dbReference type="RefSeq" id="WP_175566017.1">
    <property type="nucleotide sequence ID" value="NZ_FSRG01000005.1"/>
</dbReference>
<gene>
    <name evidence="1" type="ORF">SAMN02745161_2021</name>
</gene>
<name>A0A1N6H5T1_9BACT</name>
<evidence type="ECO:0000313" key="2">
    <source>
        <dbReference type="Proteomes" id="UP000184694"/>
    </source>
</evidence>